<proteinExistence type="predicted"/>
<keyword evidence="1" id="KW-0812">Transmembrane</keyword>
<keyword evidence="1" id="KW-1133">Transmembrane helix</keyword>
<feature type="transmembrane region" description="Helical" evidence="1">
    <location>
        <begin position="160"/>
        <end position="181"/>
    </location>
</feature>
<accession>A0A2U1TF51</accession>
<evidence type="ECO:0000313" key="2">
    <source>
        <dbReference type="EMBL" id="PWC07525.1"/>
    </source>
</evidence>
<evidence type="ECO:0000256" key="1">
    <source>
        <dbReference type="SAM" id="Phobius"/>
    </source>
</evidence>
<dbReference type="RefSeq" id="WP_108390320.1">
    <property type="nucleotide sequence ID" value="NZ_CP026949.1"/>
</dbReference>
<evidence type="ECO:0008006" key="4">
    <source>
        <dbReference type="Google" id="ProtNLM"/>
    </source>
</evidence>
<sequence length="223" mass="22794">MGSVIGEILTAAIGIALSPVPLVAAITLMLVPKSVPAGLGFLGGWLLGVIVPVVAVTAIANVLPEDAGDDSTPIAGIVRLVLGALLVYLAVAQWRLRPLPGRAGVLPRWMAAAEEMTVAQGLTLGFGLAALAPKNLALGIAAGLTIGGAELNLRDTIVSVLIFVVIAISTVLITIVGYQMATDAWQKPLADLRTWLVRNGPTVLAVAMLLLGAELIGDGISSF</sequence>
<dbReference type="KEGG" id="myl:C3E77_03275"/>
<comment type="caution">
    <text evidence="2">The sequence shown here is derived from an EMBL/GenBank/DDBJ whole genome shotgun (WGS) entry which is preliminary data.</text>
</comment>
<evidence type="ECO:0000313" key="3">
    <source>
        <dbReference type="Proteomes" id="UP000244962"/>
    </source>
</evidence>
<protein>
    <recommendedName>
        <fullName evidence="4">GAP family protein</fullName>
    </recommendedName>
</protein>
<feature type="transmembrane region" description="Helical" evidence="1">
    <location>
        <begin position="72"/>
        <end position="91"/>
    </location>
</feature>
<gene>
    <name evidence="2" type="ORF">DF223_05620</name>
</gene>
<name>A0A2U1TF51_9MICO</name>
<feature type="transmembrane region" description="Helical" evidence="1">
    <location>
        <begin position="12"/>
        <end position="31"/>
    </location>
</feature>
<keyword evidence="3" id="KW-1185">Reference proteome</keyword>
<dbReference type="Pfam" id="PF11139">
    <property type="entry name" value="SfLAP"/>
    <property type="match status" value="1"/>
</dbReference>
<organism evidence="2 3">
    <name type="scientific">Mycetocola zhujimingii</name>
    <dbReference type="NCBI Taxonomy" id="2079792"/>
    <lineage>
        <taxon>Bacteria</taxon>
        <taxon>Bacillati</taxon>
        <taxon>Actinomycetota</taxon>
        <taxon>Actinomycetes</taxon>
        <taxon>Micrococcales</taxon>
        <taxon>Microbacteriaceae</taxon>
        <taxon>Mycetocola</taxon>
    </lineage>
</organism>
<feature type="transmembrane region" description="Helical" evidence="1">
    <location>
        <begin position="201"/>
        <end position="220"/>
    </location>
</feature>
<dbReference type="OrthoDB" id="4753036at2"/>
<reference evidence="3" key="1">
    <citation type="submission" date="2018-04" db="EMBL/GenBank/DDBJ databases">
        <authorList>
            <person name="Liu S."/>
            <person name="Wang Z."/>
            <person name="Li J."/>
        </authorList>
    </citation>
    <scope>NUCLEOTIDE SEQUENCE [LARGE SCALE GENOMIC DNA]</scope>
    <source>
        <strain evidence="3">622</strain>
    </source>
</reference>
<dbReference type="InterPro" id="IPR021315">
    <property type="entry name" value="Gap/Sap"/>
</dbReference>
<dbReference type="Proteomes" id="UP000244962">
    <property type="component" value="Unassembled WGS sequence"/>
</dbReference>
<dbReference type="EMBL" id="QEFB01000004">
    <property type="protein sequence ID" value="PWC07525.1"/>
    <property type="molecule type" value="Genomic_DNA"/>
</dbReference>
<feature type="transmembrane region" description="Helical" evidence="1">
    <location>
        <begin position="38"/>
        <end position="60"/>
    </location>
</feature>
<dbReference type="AlphaFoldDB" id="A0A2U1TF51"/>
<keyword evidence="1" id="KW-0472">Membrane</keyword>